<dbReference type="Gene3D" id="2.60.40.3650">
    <property type="match status" value="1"/>
</dbReference>
<protein>
    <submittedName>
        <fullName evidence="4">Peptidase M61</fullName>
    </submittedName>
</protein>
<dbReference type="InterPro" id="IPR024191">
    <property type="entry name" value="Peptidase_M61"/>
</dbReference>
<dbReference type="EMBL" id="PXYI01000019">
    <property type="protein sequence ID" value="PSJ36177.1"/>
    <property type="molecule type" value="Genomic_DNA"/>
</dbReference>
<keyword evidence="5" id="KW-1185">Reference proteome</keyword>
<dbReference type="Gene3D" id="2.30.42.10">
    <property type="match status" value="1"/>
</dbReference>
<dbReference type="Pfam" id="PF00595">
    <property type="entry name" value="PDZ"/>
    <property type="match status" value="1"/>
</dbReference>
<dbReference type="RefSeq" id="WP_106516251.1">
    <property type="nucleotide sequence ID" value="NZ_PXYI01000019.1"/>
</dbReference>
<evidence type="ECO:0000313" key="5">
    <source>
        <dbReference type="Proteomes" id="UP000241167"/>
    </source>
</evidence>
<accession>A0A2P7QDX5</accession>
<dbReference type="Pfam" id="PF17899">
    <property type="entry name" value="Peptidase_M61_N"/>
    <property type="match status" value="1"/>
</dbReference>
<dbReference type="InterPro" id="IPR001478">
    <property type="entry name" value="PDZ"/>
</dbReference>
<dbReference type="PIRSF" id="PIRSF016493">
    <property type="entry name" value="Glycyl_aminpptds"/>
    <property type="match status" value="1"/>
</dbReference>
<evidence type="ECO:0000256" key="2">
    <source>
        <dbReference type="SAM" id="SignalP"/>
    </source>
</evidence>
<dbReference type="InterPro" id="IPR027268">
    <property type="entry name" value="Peptidase_M4/M1_CTD_sf"/>
</dbReference>
<feature type="chain" id="PRO_5015154751" evidence="2">
    <location>
        <begin position="21"/>
        <end position="669"/>
    </location>
</feature>
<dbReference type="AlphaFoldDB" id="A0A2P7QDX5"/>
<evidence type="ECO:0000313" key="4">
    <source>
        <dbReference type="EMBL" id="PSJ36177.1"/>
    </source>
</evidence>
<proteinExistence type="predicted"/>
<gene>
    <name evidence="4" type="ORF">C7I55_27460</name>
</gene>
<dbReference type="PROSITE" id="PS50106">
    <property type="entry name" value="PDZ"/>
    <property type="match status" value="1"/>
</dbReference>
<dbReference type="Pfam" id="PF05299">
    <property type="entry name" value="Peptidase_M61"/>
    <property type="match status" value="1"/>
</dbReference>
<dbReference type="InterPro" id="IPR007963">
    <property type="entry name" value="Peptidase_M61_catalytic"/>
</dbReference>
<feature type="region of interest" description="Disordered" evidence="1">
    <location>
        <begin position="207"/>
        <end position="229"/>
    </location>
</feature>
<feature type="signal peptide" evidence="2">
    <location>
        <begin position="1"/>
        <end position="20"/>
    </location>
</feature>
<dbReference type="InterPro" id="IPR036034">
    <property type="entry name" value="PDZ_sf"/>
</dbReference>
<dbReference type="Gene3D" id="1.10.390.10">
    <property type="entry name" value="Neutral Protease Domain 2"/>
    <property type="match status" value="1"/>
</dbReference>
<dbReference type="OrthoDB" id="9778516at2"/>
<name>A0A2P7QDX5_9SPHN</name>
<dbReference type="SUPFAM" id="SSF50156">
    <property type="entry name" value="PDZ domain-like"/>
    <property type="match status" value="1"/>
</dbReference>
<reference evidence="4 5" key="1">
    <citation type="submission" date="2018-03" db="EMBL/GenBank/DDBJ databases">
        <title>The draft genome of Sphingosinicella sp. GL-C-18.</title>
        <authorList>
            <person name="Liu L."/>
            <person name="Li L."/>
            <person name="Liang L."/>
            <person name="Zhang X."/>
            <person name="Wang T."/>
        </authorList>
    </citation>
    <scope>NUCLEOTIDE SEQUENCE [LARGE SCALE GENOMIC DNA]</scope>
    <source>
        <strain evidence="4 5">GL-C-18</strain>
    </source>
</reference>
<sequence length="669" mass="72763">MRKSVLALCLLSAAPLGSGALTGVAAAQAVPANFTRAAPLPKVDTIPAARDIAFPGTIQLHVDVTDLDRRIIRVKETIPVAEAGRMVLLYPKWLPGAHSPSGAINKVAGLTVHAGGKRLEWVRDTLDVTAFHVDVPAGATSLDVEFQFVSPTGDGQGRTVLTPDMASIQWIATSLYPAGYYVRNIPIQATLTVPAGWTVATSLRPATTGSATSGSAIGESPTAGSPTGGSTITYQTVPYDVFVDSPALAGRHFRKWELAPDVTLNVAADTPGELEASEEVIGLHRKLVDQAVKAFGARHYDHYDFLLSISDNLGGIGLEHHRSSENGVDPGYFTDWKSAGGDRNLLPHEFTHSWNGKYRRGADLWTPDYRTPMQNSLLWVYEGQTQFWGYVLDARSGMLSKQETLDALASIAATYDMTPGRSWRPLVDTTNDPIIAQRAPQPWRSWQRSEDYYNEGLLIWLDVDRILRQQSRNKRSIDDFAKAFFGVRDRDYGELTYTREDVIAILNGLVPWDWAAYFDKRVDGIAEKAPLEGIEQGGYRLTYADTPTDWFKTSETKRKAVDLTYSGGFTVASGDGKVTSVIWDSKAFDAGLSVGAQVMAVNGRSFSADALKSAITAAKGTSTPVQLLVKSGDAFRTVDLDWHEGLRYPRLTPTAGGKGTLDALLAPRS</sequence>
<organism evidence="4 5">
    <name type="scientific">Allosphingosinicella deserti</name>
    <dbReference type="NCBI Taxonomy" id="2116704"/>
    <lineage>
        <taxon>Bacteria</taxon>
        <taxon>Pseudomonadati</taxon>
        <taxon>Pseudomonadota</taxon>
        <taxon>Alphaproteobacteria</taxon>
        <taxon>Sphingomonadales</taxon>
        <taxon>Sphingomonadaceae</taxon>
        <taxon>Allosphingosinicella</taxon>
    </lineage>
</organism>
<evidence type="ECO:0000256" key="1">
    <source>
        <dbReference type="SAM" id="MobiDB-lite"/>
    </source>
</evidence>
<evidence type="ECO:0000259" key="3">
    <source>
        <dbReference type="PROSITE" id="PS50106"/>
    </source>
</evidence>
<dbReference type="InterPro" id="IPR040756">
    <property type="entry name" value="Peptidase_M61_N"/>
</dbReference>
<feature type="domain" description="PDZ" evidence="3">
    <location>
        <begin position="568"/>
        <end position="633"/>
    </location>
</feature>
<comment type="caution">
    <text evidence="4">The sequence shown here is derived from an EMBL/GenBank/DDBJ whole genome shotgun (WGS) entry which is preliminary data.</text>
</comment>
<dbReference type="Proteomes" id="UP000241167">
    <property type="component" value="Unassembled WGS sequence"/>
</dbReference>
<dbReference type="SMART" id="SM00228">
    <property type="entry name" value="PDZ"/>
    <property type="match status" value="1"/>
</dbReference>
<keyword evidence="2" id="KW-0732">Signal</keyword>